<feature type="compositionally biased region" description="Basic and acidic residues" evidence="30">
    <location>
        <begin position="156"/>
        <end position="170"/>
    </location>
</feature>
<keyword evidence="18 29" id="KW-0472">Membrane</keyword>
<evidence type="ECO:0000256" key="9">
    <source>
        <dbReference type="ARBA" id="ARBA00022723"/>
    </source>
</evidence>
<evidence type="ECO:0000256" key="18">
    <source>
        <dbReference type="ARBA" id="ARBA00023136"/>
    </source>
</evidence>
<evidence type="ECO:0000256" key="16">
    <source>
        <dbReference type="ARBA" id="ARBA00023004"/>
    </source>
</evidence>
<gene>
    <name evidence="32" type="ORF">CCH79_00010110</name>
</gene>
<evidence type="ECO:0000256" key="28">
    <source>
        <dbReference type="ARBA" id="ARBA00078148"/>
    </source>
</evidence>
<evidence type="ECO:0000313" key="33">
    <source>
        <dbReference type="Proteomes" id="UP000250572"/>
    </source>
</evidence>
<dbReference type="InterPro" id="IPR001199">
    <property type="entry name" value="Cyt_B5-like_heme/steroid-bd"/>
</dbReference>
<feature type="transmembrane region" description="Helical" evidence="29">
    <location>
        <begin position="429"/>
        <end position="447"/>
    </location>
</feature>
<dbReference type="GO" id="GO:0080132">
    <property type="term" value="F:fatty acid 2-hydroxylase activity"/>
    <property type="evidence" value="ECO:0007669"/>
    <property type="project" value="InterPro"/>
</dbReference>
<evidence type="ECO:0000256" key="5">
    <source>
        <dbReference type="ARBA" id="ARBA00005747"/>
    </source>
</evidence>
<reference evidence="32 33" key="1">
    <citation type="journal article" date="2018" name="G3 (Bethesda)">
        <title>A High-Quality Reference Genome for the Invasive Mosquitofish Gambusia affinis Using a Chicago Library.</title>
        <authorList>
            <person name="Hoffberg S.L."/>
            <person name="Troendle N.J."/>
            <person name="Glenn T.C."/>
            <person name="Mahmud O."/>
            <person name="Louha S."/>
            <person name="Chalopin D."/>
            <person name="Bennetzen J.L."/>
            <person name="Mauricio R."/>
        </authorList>
    </citation>
    <scope>NUCLEOTIDE SEQUENCE [LARGE SCALE GENOMIC DNA]</scope>
    <source>
        <strain evidence="32">NE01/NJP1002.9</strain>
        <tissue evidence="32">Muscle</tissue>
    </source>
</reference>
<keyword evidence="12" id="KW-0862">Zinc</keyword>
<comment type="subcellular location">
    <subcellularLocation>
        <location evidence="3">Endoplasmic reticulum membrane</location>
        <topology evidence="3">Multi-pass membrane protein</topology>
    </subcellularLocation>
    <subcellularLocation>
        <location evidence="2">Microsome membrane</location>
        <topology evidence="2">Multi-pass membrane protein</topology>
    </subcellularLocation>
</comment>
<keyword evidence="33" id="KW-1185">Reference proteome</keyword>
<comment type="catalytic activity">
    <reaction evidence="20">
        <text>docosanoate + 2 Fe(II)-[cytochrome b5] + O2 + 2 H(+) = 2-hydroxydocosanoate + 2 Fe(III)-[cytochrome b5] + H2O</text>
        <dbReference type="Rhea" id="RHEA:39819"/>
        <dbReference type="Rhea" id="RHEA-COMP:10438"/>
        <dbReference type="Rhea" id="RHEA-COMP:10439"/>
        <dbReference type="ChEBI" id="CHEBI:15377"/>
        <dbReference type="ChEBI" id="CHEBI:15378"/>
        <dbReference type="ChEBI" id="CHEBI:15379"/>
        <dbReference type="ChEBI" id="CHEBI:23858"/>
        <dbReference type="ChEBI" id="CHEBI:29033"/>
        <dbReference type="ChEBI" id="CHEBI:29034"/>
        <dbReference type="ChEBI" id="CHEBI:76722"/>
    </reaction>
    <physiologicalReaction direction="left-to-right" evidence="20">
        <dbReference type="Rhea" id="RHEA:39820"/>
    </physiologicalReaction>
</comment>
<evidence type="ECO:0000256" key="22">
    <source>
        <dbReference type="ARBA" id="ARBA00051625"/>
    </source>
</evidence>
<evidence type="ECO:0000256" key="2">
    <source>
        <dbReference type="ARBA" id="ARBA00004154"/>
    </source>
</evidence>
<keyword evidence="19" id="KW-0275">Fatty acid biosynthesis</keyword>
<comment type="caution">
    <text evidence="32">The sequence shown here is derived from an EMBL/GenBank/DDBJ whole genome shotgun (WGS) entry which is preliminary data.</text>
</comment>
<evidence type="ECO:0000256" key="12">
    <source>
        <dbReference type="ARBA" id="ARBA00022833"/>
    </source>
</evidence>
<dbReference type="STRING" id="33528.ENSGAFP00000032506"/>
<evidence type="ECO:0000256" key="17">
    <source>
        <dbReference type="ARBA" id="ARBA00023098"/>
    </source>
</evidence>
<dbReference type="GO" id="GO:0005506">
    <property type="term" value="F:iron ion binding"/>
    <property type="evidence" value="ECO:0007669"/>
    <property type="project" value="InterPro"/>
</dbReference>
<evidence type="ECO:0000256" key="14">
    <source>
        <dbReference type="ARBA" id="ARBA00022989"/>
    </source>
</evidence>
<dbReference type="InterPro" id="IPR014430">
    <property type="entry name" value="Scs7"/>
</dbReference>
<evidence type="ECO:0000256" key="19">
    <source>
        <dbReference type="ARBA" id="ARBA00023160"/>
    </source>
</evidence>
<evidence type="ECO:0000256" key="20">
    <source>
        <dbReference type="ARBA" id="ARBA00050698"/>
    </source>
</evidence>
<comment type="pathway">
    <text evidence="26">Sphingolipid metabolism; galactosylceramide biosynthesis.</text>
</comment>
<keyword evidence="10" id="KW-0256">Endoplasmic reticulum</keyword>
<dbReference type="InterPro" id="IPR006694">
    <property type="entry name" value="Fatty_acid_hydroxylase"/>
</dbReference>
<evidence type="ECO:0000256" key="27">
    <source>
        <dbReference type="ARBA" id="ARBA00069158"/>
    </source>
</evidence>
<dbReference type="Pfam" id="PF00173">
    <property type="entry name" value="Cyt-b5"/>
    <property type="match status" value="1"/>
</dbReference>
<comment type="pathway">
    <text evidence="4">Lipid metabolism; fatty acid metabolism.</text>
</comment>
<dbReference type="Pfam" id="PF04116">
    <property type="entry name" value="FA_hydroxylase"/>
    <property type="match status" value="1"/>
</dbReference>
<feature type="region of interest" description="Disordered" evidence="30">
    <location>
        <begin position="156"/>
        <end position="178"/>
    </location>
</feature>
<dbReference type="SMART" id="SM01117">
    <property type="entry name" value="Cyt-b5"/>
    <property type="match status" value="1"/>
</dbReference>
<feature type="transmembrane region" description="Helical" evidence="29">
    <location>
        <begin position="399"/>
        <end position="417"/>
    </location>
</feature>
<dbReference type="FunFam" id="3.10.120.10:FF:000011">
    <property type="entry name" value="Fatty acid 2-hydroxylase"/>
    <property type="match status" value="1"/>
</dbReference>
<dbReference type="SUPFAM" id="SSF55856">
    <property type="entry name" value="Cytochrome b5-like heme/steroid binding domain"/>
    <property type="match status" value="1"/>
</dbReference>
<comment type="catalytic activity">
    <reaction evidence="24">
        <text>tetracosanoate + 2 Fe(II)-[cytochrome b5] + O2 + 2 H(+) = (R)-2-hydroxytetracosanoate + 2 Fe(III)-[cytochrome b5] + H2O</text>
        <dbReference type="Rhea" id="RHEA:38559"/>
        <dbReference type="Rhea" id="RHEA-COMP:10438"/>
        <dbReference type="Rhea" id="RHEA-COMP:10439"/>
        <dbReference type="ChEBI" id="CHEBI:15377"/>
        <dbReference type="ChEBI" id="CHEBI:15378"/>
        <dbReference type="ChEBI" id="CHEBI:15379"/>
        <dbReference type="ChEBI" id="CHEBI:29033"/>
        <dbReference type="ChEBI" id="CHEBI:29034"/>
        <dbReference type="ChEBI" id="CHEBI:31014"/>
        <dbReference type="ChEBI" id="CHEBI:75935"/>
    </reaction>
    <physiologicalReaction direction="left-to-right" evidence="24">
        <dbReference type="Rhea" id="RHEA:38560"/>
    </physiologicalReaction>
</comment>
<feature type="domain" description="Cytochrome b5 heme-binding" evidence="31">
    <location>
        <begin position="7"/>
        <end position="85"/>
    </location>
</feature>
<dbReference type="PROSITE" id="PS00191">
    <property type="entry name" value="CYTOCHROME_B5_1"/>
    <property type="match status" value="1"/>
</dbReference>
<keyword evidence="16 29" id="KW-0408">Iron</keyword>
<evidence type="ECO:0000256" key="26">
    <source>
        <dbReference type="ARBA" id="ARBA00060649"/>
    </source>
</evidence>
<protein>
    <recommendedName>
        <fullName evidence="27">Fatty acid 2-hydroxylase</fullName>
    </recommendedName>
    <alternativeName>
        <fullName evidence="28">Fatty acid alpha-hydroxylase</fullName>
    </alternativeName>
</protein>
<comment type="cofactor">
    <cofactor evidence="1">
        <name>Zn(2+)</name>
        <dbReference type="ChEBI" id="CHEBI:29105"/>
    </cofactor>
</comment>
<keyword evidence="6" id="KW-0444">Lipid biosynthesis</keyword>
<keyword evidence="8 29" id="KW-0812">Transmembrane</keyword>
<evidence type="ECO:0000256" key="8">
    <source>
        <dbReference type="ARBA" id="ARBA00022692"/>
    </source>
</evidence>
<dbReference type="AlphaFoldDB" id="A0A315VNU1"/>
<evidence type="ECO:0000259" key="31">
    <source>
        <dbReference type="PROSITE" id="PS50255"/>
    </source>
</evidence>
<comment type="caution">
    <text evidence="29">Lacks conserved residue(s) required for the propagation of feature annotation.</text>
</comment>
<feature type="transmembrane region" description="Helical" evidence="29">
    <location>
        <begin position="343"/>
        <end position="362"/>
    </location>
</feature>
<dbReference type="PANTHER" id="PTHR12863:SF1">
    <property type="entry name" value="FATTY ACID 2-HYDROXYLASE"/>
    <property type="match status" value="1"/>
</dbReference>
<proteinExistence type="inferred from homology"/>
<comment type="catalytic activity">
    <reaction evidence="21">
        <text>a 1,2-saturated fatty acid + 2 Fe(II)-[cytochrome b5] + O2 + 2 H(+) = a (R)-2-hydroxy fatty acid + 2 Fe(III)-[cytochrome b5] + H2O</text>
        <dbReference type="Rhea" id="RHEA:38855"/>
        <dbReference type="Rhea" id="RHEA-COMP:10438"/>
        <dbReference type="Rhea" id="RHEA-COMP:10439"/>
        <dbReference type="ChEBI" id="CHEBI:15377"/>
        <dbReference type="ChEBI" id="CHEBI:15378"/>
        <dbReference type="ChEBI" id="CHEBI:15379"/>
        <dbReference type="ChEBI" id="CHEBI:29033"/>
        <dbReference type="ChEBI" id="CHEBI:29034"/>
        <dbReference type="ChEBI" id="CHEBI:76177"/>
        <dbReference type="ChEBI" id="CHEBI:83955"/>
    </reaction>
    <physiologicalReaction direction="left-to-right" evidence="21">
        <dbReference type="Rhea" id="RHEA:38856"/>
    </physiologicalReaction>
</comment>
<evidence type="ECO:0000313" key="32">
    <source>
        <dbReference type="EMBL" id="PWA24789.1"/>
    </source>
</evidence>
<dbReference type="Proteomes" id="UP000250572">
    <property type="component" value="Unassembled WGS sequence"/>
</dbReference>
<dbReference type="EMBL" id="NHOQ01001396">
    <property type="protein sequence ID" value="PWA24789.1"/>
    <property type="molecule type" value="Genomic_DNA"/>
</dbReference>
<dbReference type="Gene3D" id="3.10.120.10">
    <property type="entry name" value="Cytochrome b5-like heme/steroid binding domain"/>
    <property type="match status" value="1"/>
</dbReference>
<dbReference type="PROSITE" id="PS50255">
    <property type="entry name" value="CYTOCHROME_B5_2"/>
    <property type="match status" value="1"/>
</dbReference>
<comment type="similarity">
    <text evidence="5">Belongs to the sterol desaturase family. SCS7 subfamily.</text>
</comment>
<evidence type="ECO:0000256" key="3">
    <source>
        <dbReference type="ARBA" id="ARBA00004477"/>
    </source>
</evidence>
<evidence type="ECO:0000256" key="7">
    <source>
        <dbReference type="ARBA" id="ARBA00022617"/>
    </source>
</evidence>
<comment type="catalytic activity">
    <reaction evidence="23">
        <text>hexadecanoate + 2 Fe(II)-[cytochrome b5] + O2 + 2 H(+) = (R)-2-hydroxyhexadecanoate + 2 Fe(III)-[cytochrome b5] + H2O</text>
        <dbReference type="Rhea" id="RHEA:38551"/>
        <dbReference type="Rhea" id="RHEA-COMP:10438"/>
        <dbReference type="Rhea" id="RHEA-COMP:10439"/>
        <dbReference type="ChEBI" id="CHEBI:7896"/>
        <dbReference type="ChEBI" id="CHEBI:15377"/>
        <dbReference type="ChEBI" id="CHEBI:15378"/>
        <dbReference type="ChEBI" id="CHEBI:15379"/>
        <dbReference type="ChEBI" id="CHEBI:29033"/>
        <dbReference type="ChEBI" id="CHEBI:29034"/>
        <dbReference type="ChEBI" id="CHEBI:75927"/>
    </reaction>
    <physiologicalReaction direction="left-to-right" evidence="23">
        <dbReference type="Rhea" id="RHEA:38552"/>
    </physiologicalReaction>
</comment>
<dbReference type="PANTHER" id="PTHR12863">
    <property type="entry name" value="FATTY ACID HYDROXYLASE"/>
    <property type="match status" value="1"/>
</dbReference>
<evidence type="ECO:0000256" key="15">
    <source>
        <dbReference type="ARBA" id="ARBA00023002"/>
    </source>
</evidence>
<accession>A0A315VNU1</accession>
<keyword evidence="9 29" id="KW-0479">Metal-binding</keyword>
<dbReference type="InterPro" id="IPR036400">
    <property type="entry name" value="Cyt_B5-like_heme/steroid_sf"/>
</dbReference>
<organism evidence="32 33">
    <name type="scientific">Gambusia affinis</name>
    <name type="common">Western mosquitofish</name>
    <name type="synonym">Heterandria affinis</name>
    <dbReference type="NCBI Taxonomy" id="33528"/>
    <lineage>
        <taxon>Eukaryota</taxon>
        <taxon>Metazoa</taxon>
        <taxon>Chordata</taxon>
        <taxon>Craniata</taxon>
        <taxon>Vertebrata</taxon>
        <taxon>Euteleostomi</taxon>
        <taxon>Actinopterygii</taxon>
        <taxon>Neopterygii</taxon>
        <taxon>Teleostei</taxon>
        <taxon>Neoteleostei</taxon>
        <taxon>Acanthomorphata</taxon>
        <taxon>Ovalentaria</taxon>
        <taxon>Atherinomorphae</taxon>
        <taxon>Cyprinodontiformes</taxon>
        <taxon>Poeciliidae</taxon>
        <taxon>Poeciliinae</taxon>
        <taxon>Gambusia</taxon>
    </lineage>
</organism>
<name>A0A315VNU1_GAMAF</name>
<dbReference type="GO" id="GO:0020037">
    <property type="term" value="F:heme binding"/>
    <property type="evidence" value="ECO:0007669"/>
    <property type="project" value="UniProtKB-UniRule"/>
</dbReference>
<keyword evidence="13" id="KW-0492">Microsome</keyword>
<comment type="function">
    <text evidence="25">Catalyzes the hydroxylation of free fatty acids at the C-2 position to produce 2-hydroxy fatty acids, which are building blocks of sphingolipids and glycosphingolipids common in neural tissue and epidermis. FA2H is stereospecific for the production of (R)-2-hydroxy fatty acids. Plays an essential role in the synthesis of galactosphingolipids of the myelin sheath. Responsible for the synthesis of sphingolipids and glycosphingolipids involved in the formation of epidermal lamellar bodies critical for skin permeability barrier. Participates in the synthesis of glycosphingolipids and a fraction of type II wax diesters in sebaceous gland, specifically regulating hair follicle homeostasis. Involved in the synthesis of sphingolipids of plasma membrane rafts, controlling lipid raft mobility and trafficking of raft-associated proteins.</text>
</comment>
<keyword evidence="14 29" id="KW-1133">Transmembrane helix</keyword>
<evidence type="ECO:0000256" key="24">
    <source>
        <dbReference type="ARBA" id="ARBA00053017"/>
    </source>
</evidence>
<evidence type="ECO:0000256" key="6">
    <source>
        <dbReference type="ARBA" id="ARBA00022516"/>
    </source>
</evidence>
<dbReference type="GO" id="GO:0046513">
    <property type="term" value="P:ceramide biosynthetic process"/>
    <property type="evidence" value="ECO:0007669"/>
    <property type="project" value="UniProtKB-ARBA"/>
</dbReference>
<evidence type="ECO:0000256" key="13">
    <source>
        <dbReference type="ARBA" id="ARBA00022848"/>
    </source>
</evidence>
<keyword evidence="15" id="KW-0560">Oxidoreductase</keyword>
<keyword evidence="7 29" id="KW-0349">Heme</keyword>
<keyword evidence="17" id="KW-0443">Lipid metabolism</keyword>
<evidence type="ECO:0000256" key="25">
    <source>
        <dbReference type="ARBA" id="ARBA00054885"/>
    </source>
</evidence>
<evidence type="ECO:0000256" key="11">
    <source>
        <dbReference type="ARBA" id="ARBA00022832"/>
    </source>
</evidence>
<dbReference type="GO" id="GO:0005789">
    <property type="term" value="C:endoplasmic reticulum membrane"/>
    <property type="evidence" value="ECO:0007669"/>
    <property type="project" value="UniProtKB-SubCell"/>
</dbReference>
<evidence type="ECO:0000256" key="1">
    <source>
        <dbReference type="ARBA" id="ARBA00001947"/>
    </source>
</evidence>
<evidence type="ECO:0000256" key="23">
    <source>
        <dbReference type="ARBA" id="ARBA00052862"/>
    </source>
</evidence>
<evidence type="ECO:0000256" key="4">
    <source>
        <dbReference type="ARBA" id="ARBA00004872"/>
    </source>
</evidence>
<evidence type="ECO:0000256" key="30">
    <source>
        <dbReference type="SAM" id="MobiDB-lite"/>
    </source>
</evidence>
<dbReference type="GO" id="GO:0006633">
    <property type="term" value="P:fatty acid biosynthetic process"/>
    <property type="evidence" value="ECO:0007669"/>
    <property type="project" value="UniProtKB-KW"/>
</dbReference>
<evidence type="ECO:0000256" key="29">
    <source>
        <dbReference type="RuleBase" id="RU362121"/>
    </source>
</evidence>
<comment type="similarity">
    <text evidence="29">Belongs to the cytochrome b5 family.</text>
</comment>
<comment type="catalytic activity">
    <reaction evidence="22">
        <text>octadecanoate + 2 Fe(II)-[cytochrome b5] + O2 + 2 H(+) = (R)-2-hydroxyoctadecanoate + 2 Fe(III)-[cytochrome b5] + H2O</text>
        <dbReference type="Rhea" id="RHEA:39815"/>
        <dbReference type="Rhea" id="RHEA-COMP:10438"/>
        <dbReference type="Rhea" id="RHEA-COMP:10439"/>
        <dbReference type="ChEBI" id="CHEBI:15377"/>
        <dbReference type="ChEBI" id="CHEBI:15378"/>
        <dbReference type="ChEBI" id="CHEBI:15379"/>
        <dbReference type="ChEBI" id="CHEBI:25629"/>
        <dbReference type="ChEBI" id="CHEBI:29033"/>
        <dbReference type="ChEBI" id="CHEBI:29034"/>
        <dbReference type="ChEBI" id="CHEBI:57562"/>
    </reaction>
    <physiologicalReaction direction="left-to-right" evidence="22">
        <dbReference type="Rhea" id="RHEA:39816"/>
    </physiologicalReaction>
</comment>
<sequence length="497" mass="57062">MSPSTSPRFFTEREVARHSTKDSCWVLLGTRVYDVTAFLRMHPGGEALIRSRAGKDLTQVMEGPPHRHSPNARRWLEQYYIGELDRESGAEEVQDSGEPDCTWQVIQLLDSGVLDQGDVEELQNTGPPGPGVPSPALKIEMDGRVAVTLRVRRKASEQAAEKSAEKTSKMEDEDENSPYKLCSSVDLDKHRTQTNTLTMRLLPERLTLCCHLLEGICSSYLKLGCASVQDLVDWRKPLAWQVGNLREKYDAWVHQPVDKPIRLFGNPFMEAATKTYWVPVVWLPIVFYFGWQCYTTLAQGNTRIELTSGRRQYCVMLLMPHKQYLHRCLSGFADFSVPIPKHAFPVLFMMGWFLWTFIEYCIHRFVFHMKPPAHNYYLITIHFLLHGQHHKSPYDGSRLVFPPGLASIVVGLFYMSLCKTLPETLAVSVFVGGLCGYVVYDMIHYYLHYGSPKRGSYLYSLKAYHVKHHFEHQRSGFGITTTFWDHPFNTVIPDEKF</sequence>
<evidence type="ECO:0000256" key="21">
    <source>
        <dbReference type="ARBA" id="ARBA00051519"/>
    </source>
</evidence>
<dbReference type="PRINTS" id="PR00363">
    <property type="entry name" value="CYTOCHROMEB5"/>
</dbReference>
<keyword evidence="11" id="KW-0276">Fatty acid metabolism</keyword>
<dbReference type="InterPro" id="IPR018506">
    <property type="entry name" value="Cyt_B5_heme-BS"/>
</dbReference>
<evidence type="ECO:0000256" key="10">
    <source>
        <dbReference type="ARBA" id="ARBA00022824"/>
    </source>
</evidence>